<dbReference type="RefSeq" id="WP_160772402.1">
    <property type="nucleotide sequence ID" value="NZ_WTYV01000005.1"/>
</dbReference>
<proteinExistence type="predicted"/>
<sequence length="317" mass="34036">MTYALHRRDLFKLAGAGGLLLTPAARLLAQNPMPDVRIELNMSGAKRAFTKHPKAAILSYPIRYIMAAEGNGGGRVGIFLTLRGPTEADMAQMAGEARADLAQRLEAIGLPVMPQADMLANPAVAGLDWGQPHWDEGTPDPMGRRIWYNTAGPGERVINRWGSTNGSAEMGINNRMAAPSRALDAVIIIPSMFLEFSTLSGDSRSGSQGSTSWVGGDISFGFKPFSWTYYMAGGQRSIEMLGGTVSPRGRGLISAQPLPGTINNSVGAPSADMTERLGRARIDEFAVDMGAWREWMRAAYRGYNTALTAEIAEARSG</sequence>
<dbReference type="Proteomes" id="UP000466966">
    <property type="component" value="Unassembled WGS sequence"/>
</dbReference>
<reference evidence="1 2" key="1">
    <citation type="submission" date="2019-12" db="EMBL/GenBank/DDBJ databases">
        <title>Genomic-based taxomic classification of the family Erythrobacteraceae.</title>
        <authorList>
            <person name="Xu L."/>
        </authorList>
    </citation>
    <scope>NUCLEOTIDE SEQUENCE [LARGE SCALE GENOMIC DNA]</scope>
    <source>
        <strain evidence="1 2">M0322</strain>
    </source>
</reference>
<evidence type="ECO:0000313" key="2">
    <source>
        <dbReference type="Proteomes" id="UP000466966"/>
    </source>
</evidence>
<organism evidence="1 2">
    <name type="scientific">Alteraurantiacibacter buctensis</name>
    <dbReference type="NCBI Taxonomy" id="1503981"/>
    <lineage>
        <taxon>Bacteria</taxon>
        <taxon>Pseudomonadati</taxon>
        <taxon>Pseudomonadota</taxon>
        <taxon>Alphaproteobacteria</taxon>
        <taxon>Sphingomonadales</taxon>
        <taxon>Erythrobacteraceae</taxon>
        <taxon>Alteraurantiacibacter</taxon>
    </lineage>
</organism>
<keyword evidence="2" id="KW-1185">Reference proteome</keyword>
<accession>A0A844Z1X7</accession>
<protein>
    <submittedName>
        <fullName evidence="1">Uncharacterized protein</fullName>
    </submittedName>
</protein>
<dbReference type="EMBL" id="WTYV01000005">
    <property type="protein sequence ID" value="MXO72467.1"/>
    <property type="molecule type" value="Genomic_DNA"/>
</dbReference>
<comment type="caution">
    <text evidence="1">The sequence shown here is derived from an EMBL/GenBank/DDBJ whole genome shotgun (WGS) entry which is preliminary data.</text>
</comment>
<dbReference type="AlphaFoldDB" id="A0A844Z1X7"/>
<gene>
    <name evidence="1" type="ORF">GRI99_12595</name>
</gene>
<name>A0A844Z1X7_9SPHN</name>
<evidence type="ECO:0000313" key="1">
    <source>
        <dbReference type="EMBL" id="MXO72467.1"/>
    </source>
</evidence>